<dbReference type="OrthoDB" id="1844152at2759"/>
<dbReference type="GO" id="GO:0016020">
    <property type="term" value="C:membrane"/>
    <property type="evidence" value="ECO:0007669"/>
    <property type="project" value="UniProtKB-SubCell"/>
</dbReference>
<keyword evidence="11 13" id="KW-0472">Membrane</keyword>
<dbReference type="GO" id="GO:0020037">
    <property type="term" value="F:heme binding"/>
    <property type="evidence" value="ECO:0007669"/>
    <property type="project" value="InterPro"/>
</dbReference>
<comment type="similarity">
    <text evidence="3">Belongs to the cytochrome P450 family.</text>
</comment>
<dbReference type="CDD" id="cd11041">
    <property type="entry name" value="CYP503A1-like"/>
    <property type="match status" value="1"/>
</dbReference>
<evidence type="ECO:0000256" key="8">
    <source>
        <dbReference type="ARBA" id="ARBA00023002"/>
    </source>
</evidence>
<keyword evidence="4 12" id="KW-0349">Heme</keyword>
<evidence type="ECO:0000256" key="10">
    <source>
        <dbReference type="ARBA" id="ARBA00023033"/>
    </source>
</evidence>
<feature type="transmembrane region" description="Helical" evidence="13">
    <location>
        <begin position="12"/>
        <end position="30"/>
    </location>
</feature>
<dbReference type="GO" id="GO:0016705">
    <property type="term" value="F:oxidoreductase activity, acting on paired donors, with incorporation or reduction of molecular oxygen"/>
    <property type="evidence" value="ECO:0007669"/>
    <property type="project" value="InterPro"/>
</dbReference>
<dbReference type="SUPFAM" id="SSF48264">
    <property type="entry name" value="Cytochrome P450"/>
    <property type="match status" value="1"/>
</dbReference>
<dbReference type="PANTHER" id="PTHR46206">
    <property type="entry name" value="CYTOCHROME P450"/>
    <property type="match status" value="1"/>
</dbReference>
<dbReference type="GO" id="GO:0004497">
    <property type="term" value="F:monooxygenase activity"/>
    <property type="evidence" value="ECO:0007669"/>
    <property type="project" value="UniProtKB-KW"/>
</dbReference>
<dbReference type="AlphaFoldDB" id="A0A9P3PH47"/>
<accession>A0A9P3PH47</accession>
<evidence type="ECO:0000256" key="12">
    <source>
        <dbReference type="PIRSR" id="PIRSR602403-1"/>
    </source>
</evidence>
<keyword evidence="15" id="KW-1185">Reference proteome</keyword>
<keyword evidence="10" id="KW-0503">Monooxygenase</keyword>
<evidence type="ECO:0000256" key="1">
    <source>
        <dbReference type="ARBA" id="ARBA00001971"/>
    </source>
</evidence>
<reference evidence="14" key="1">
    <citation type="submission" date="2022-07" db="EMBL/GenBank/DDBJ databases">
        <title>The genome of Lyophyllum shimeji provides insight into the initial evolution of ectomycorrhizal fungal genome.</title>
        <authorList>
            <person name="Kobayashi Y."/>
            <person name="Shibata T."/>
            <person name="Hirakawa H."/>
            <person name="Shigenobu S."/>
            <person name="Nishiyama T."/>
            <person name="Yamada A."/>
            <person name="Hasebe M."/>
            <person name="Kawaguchi M."/>
        </authorList>
    </citation>
    <scope>NUCLEOTIDE SEQUENCE</scope>
    <source>
        <strain evidence="14">AT787</strain>
    </source>
</reference>
<evidence type="ECO:0000256" key="4">
    <source>
        <dbReference type="ARBA" id="ARBA00022617"/>
    </source>
</evidence>
<gene>
    <name evidence="14" type="ORF">LshimejAT787_0302650</name>
</gene>
<dbReference type="InterPro" id="IPR001128">
    <property type="entry name" value="Cyt_P450"/>
</dbReference>
<evidence type="ECO:0000256" key="5">
    <source>
        <dbReference type="ARBA" id="ARBA00022692"/>
    </source>
</evidence>
<keyword evidence="6 12" id="KW-0479">Metal-binding</keyword>
<dbReference type="Gene3D" id="1.10.630.10">
    <property type="entry name" value="Cytochrome P450"/>
    <property type="match status" value="1"/>
</dbReference>
<dbReference type="InterPro" id="IPR036396">
    <property type="entry name" value="Cyt_P450_sf"/>
</dbReference>
<organism evidence="14 15">
    <name type="scientific">Lyophyllum shimeji</name>
    <name type="common">Hon-shimeji</name>
    <name type="synonym">Tricholoma shimeji</name>
    <dbReference type="NCBI Taxonomy" id="47721"/>
    <lineage>
        <taxon>Eukaryota</taxon>
        <taxon>Fungi</taxon>
        <taxon>Dikarya</taxon>
        <taxon>Basidiomycota</taxon>
        <taxon>Agaricomycotina</taxon>
        <taxon>Agaricomycetes</taxon>
        <taxon>Agaricomycetidae</taxon>
        <taxon>Agaricales</taxon>
        <taxon>Tricholomatineae</taxon>
        <taxon>Lyophyllaceae</taxon>
        <taxon>Lyophyllum</taxon>
    </lineage>
</organism>
<comment type="subcellular location">
    <subcellularLocation>
        <location evidence="2">Membrane</location>
    </subcellularLocation>
</comment>
<protein>
    <submittedName>
        <fullName evidence="14">Cytochrome P450</fullName>
    </submittedName>
</protein>
<evidence type="ECO:0000256" key="2">
    <source>
        <dbReference type="ARBA" id="ARBA00004370"/>
    </source>
</evidence>
<keyword evidence="9 12" id="KW-0408">Iron</keyword>
<comment type="caution">
    <text evidence="14">The sequence shown here is derived from an EMBL/GenBank/DDBJ whole genome shotgun (WGS) entry which is preliminary data.</text>
</comment>
<name>A0A9P3PH47_LYOSH</name>
<dbReference type="PANTHER" id="PTHR46206:SF5">
    <property type="entry name" value="P450, PUTATIVE (EUROFUNG)-RELATED"/>
    <property type="match status" value="1"/>
</dbReference>
<dbReference type="GO" id="GO:0005506">
    <property type="term" value="F:iron ion binding"/>
    <property type="evidence" value="ECO:0007669"/>
    <property type="project" value="InterPro"/>
</dbReference>
<evidence type="ECO:0000256" key="7">
    <source>
        <dbReference type="ARBA" id="ARBA00022989"/>
    </source>
</evidence>
<proteinExistence type="inferred from homology"/>
<dbReference type="Proteomes" id="UP001063166">
    <property type="component" value="Unassembled WGS sequence"/>
</dbReference>
<dbReference type="PRINTS" id="PR00465">
    <property type="entry name" value="EP450IV"/>
</dbReference>
<dbReference type="EMBL" id="BRPK01000003">
    <property type="protein sequence ID" value="GLB35977.1"/>
    <property type="molecule type" value="Genomic_DNA"/>
</dbReference>
<dbReference type="Pfam" id="PF00067">
    <property type="entry name" value="p450"/>
    <property type="match status" value="1"/>
</dbReference>
<evidence type="ECO:0000313" key="15">
    <source>
        <dbReference type="Proteomes" id="UP001063166"/>
    </source>
</evidence>
<evidence type="ECO:0000256" key="11">
    <source>
        <dbReference type="ARBA" id="ARBA00023136"/>
    </source>
</evidence>
<evidence type="ECO:0000313" key="14">
    <source>
        <dbReference type="EMBL" id="GLB35977.1"/>
    </source>
</evidence>
<sequence length="490" mass="54235">MDSMAGDEVTHATIIFPVVLVLLVAFLVRVQQRQSDLTRIPTVGPSRFPLSYIGAVQFLFHAERLLQEGYQHYKPSAFKVARFTRWIVVITGPRLVEELRKAPEDEMSYDATTDSKELTSTGIHVDIGHIAPLSTHLTRNLPLMFSEMRDEMVTAIGDAMPNVSATVSAIDASTEIFSRVCNRILVGLEVCRSPEMTVLNKQFLEGKARGKAILSALPMYLFIALRGRVNRVRSLIEPMIAQKPEDFGMFGKEYPHGILSSLIAADSSNPKASRHIADAILALNAHAIPALSLTFTHALYHLATASPSDVVQPMREEVEAAVGRGGWTPSALERMRRIDSFLKESMRVSGLHALTMLRKSRTDYTFSDGTHVPKGTILAVACAATHADPSKYPSPQTFDAFRFVQGSGQAASRYQLSTTAPDFLGWGYGRAACPGRFVAAVQMKMVLAHLVLHYDVRLEDGAGDVRPRDWWVGSERLPDLSARLMFKKRR</sequence>
<keyword evidence="8" id="KW-0560">Oxidoreductase</keyword>
<dbReference type="InterPro" id="IPR002403">
    <property type="entry name" value="Cyt_P450_E_grp-IV"/>
</dbReference>
<keyword evidence="5 13" id="KW-0812">Transmembrane</keyword>
<evidence type="ECO:0000256" key="9">
    <source>
        <dbReference type="ARBA" id="ARBA00023004"/>
    </source>
</evidence>
<comment type="cofactor">
    <cofactor evidence="1 12">
        <name>heme</name>
        <dbReference type="ChEBI" id="CHEBI:30413"/>
    </cofactor>
</comment>
<evidence type="ECO:0000256" key="13">
    <source>
        <dbReference type="SAM" id="Phobius"/>
    </source>
</evidence>
<evidence type="ECO:0000256" key="3">
    <source>
        <dbReference type="ARBA" id="ARBA00010617"/>
    </source>
</evidence>
<feature type="binding site" description="axial binding residue" evidence="12">
    <location>
        <position position="433"/>
    </location>
    <ligand>
        <name>heme</name>
        <dbReference type="ChEBI" id="CHEBI:30413"/>
    </ligand>
    <ligandPart>
        <name>Fe</name>
        <dbReference type="ChEBI" id="CHEBI:18248"/>
    </ligandPart>
</feature>
<keyword evidence="7 13" id="KW-1133">Transmembrane helix</keyword>
<evidence type="ECO:0000256" key="6">
    <source>
        <dbReference type="ARBA" id="ARBA00022723"/>
    </source>
</evidence>